<name>A0A6J7W5A0_9CAUD</name>
<evidence type="ECO:0000313" key="1">
    <source>
        <dbReference type="EMBL" id="CAB5144535.1"/>
    </source>
</evidence>
<proteinExistence type="predicted"/>
<reference evidence="1" key="1">
    <citation type="submission" date="2020-05" db="EMBL/GenBank/DDBJ databases">
        <authorList>
            <person name="Chiriac C."/>
            <person name="Salcher M."/>
            <person name="Ghai R."/>
            <person name="Kavagutti S V."/>
        </authorList>
    </citation>
    <scope>NUCLEOTIDE SEQUENCE</scope>
</reference>
<sequence length="40" mass="4954">MNVDYWPWARSYTRTVFAFRQHFRIVWPDDAAYCLDRVSL</sequence>
<gene>
    <name evidence="1" type="ORF">UFOVP147_18</name>
</gene>
<accession>A0A6J7W5A0</accession>
<organism evidence="1">
    <name type="scientific">uncultured Caudovirales phage</name>
    <dbReference type="NCBI Taxonomy" id="2100421"/>
    <lineage>
        <taxon>Viruses</taxon>
        <taxon>Duplodnaviria</taxon>
        <taxon>Heunggongvirae</taxon>
        <taxon>Uroviricota</taxon>
        <taxon>Caudoviricetes</taxon>
        <taxon>Peduoviridae</taxon>
        <taxon>Maltschvirus</taxon>
        <taxon>Maltschvirus maltsch</taxon>
    </lineage>
</organism>
<dbReference type="EMBL" id="LR798196">
    <property type="protein sequence ID" value="CAB5144535.1"/>
    <property type="molecule type" value="Genomic_DNA"/>
</dbReference>
<protein>
    <submittedName>
        <fullName evidence="1">Uncharacterized protein</fullName>
    </submittedName>
</protein>